<evidence type="ECO:0000313" key="2">
    <source>
        <dbReference type="Proteomes" id="UP000231347"/>
    </source>
</evidence>
<dbReference type="AlphaFoldDB" id="A0A2M8KFP5"/>
<reference evidence="2" key="1">
    <citation type="submission" date="2017-09" db="EMBL/GenBank/DDBJ databases">
        <title>Depth-based differentiation of microbial function through sediment-hosted aquifers and enrichment of novel symbionts in the deep terrestrial subsurface.</title>
        <authorList>
            <person name="Probst A.J."/>
            <person name="Ladd B."/>
            <person name="Jarett J.K."/>
            <person name="Geller-Mcgrath D.E."/>
            <person name="Sieber C.M.K."/>
            <person name="Emerson J.B."/>
            <person name="Anantharaman K."/>
            <person name="Thomas B.C."/>
            <person name="Malmstrom R."/>
            <person name="Stieglmeier M."/>
            <person name="Klingl A."/>
            <person name="Woyke T."/>
            <person name="Ryan C.M."/>
            <person name="Banfield J.F."/>
        </authorList>
    </citation>
    <scope>NUCLEOTIDE SEQUENCE [LARGE SCALE GENOMIC DNA]</scope>
</reference>
<proteinExistence type="predicted"/>
<protein>
    <submittedName>
        <fullName evidence="1">Uncharacterized protein</fullName>
    </submittedName>
</protein>
<accession>A0A2M8KFP5</accession>
<feature type="non-terminal residue" evidence="1">
    <location>
        <position position="1"/>
    </location>
</feature>
<organism evidence="1 2">
    <name type="scientific">Candidatus Portnoybacteria bacterium CG10_big_fil_rev_8_21_14_0_10_40_22</name>
    <dbReference type="NCBI Taxonomy" id="1974814"/>
    <lineage>
        <taxon>Bacteria</taxon>
        <taxon>Candidatus Portnoyibacteriota</taxon>
    </lineage>
</organism>
<evidence type="ECO:0000313" key="1">
    <source>
        <dbReference type="EMBL" id="PJE58740.1"/>
    </source>
</evidence>
<name>A0A2M8KFP5_9BACT</name>
<dbReference type="Proteomes" id="UP000231347">
    <property type="component" value="Unassembled WGS sequence"/>
</dbReference>
<comment type="caution">
    <text evidence="1">The sequence shown here is derived from an EMBL/GenBank/DDBJ whole genome shotgun (WGS) entry which is preliminary data.</text>
</comment>
<sequence length="25" mass="2993">MFGFKKAEFFEIGEPSERENPQVEF</sequence>
<gene>
    <name evidence="1" type="ORF">COU83_02190</name>
</gene>
<dbReference type="EMBL" id="PFDY01000055">
    <property type="protein sequence ID" value="PJE58740.1"/>
    <property type="molecule type" value="Genomic_DNA"/>
</dbReference>